<protein>
    <recommendedName>
        <fullName evidence="3">Hybrid cluster protein-associated redox disulfide domain-containing protein</fullName>
    </recommendedName>
</protein>
<dbReference type="RefSeq" id="WP_035165979.1">
    <property type="nucleotide sequence ID" value="NZ_FQVG01000009.1"/>
</dbReference>
<evidence type="ECO:0000313" key="2">
    <source>
        <dbReference type="Proteomes" id="UP000184423"/>
    </source>
</evidence>
<dbReference type="PANTHER" id="PTHR39341:SF1">
    <property type="entry name" value="DUF1858 DOMAIN-CONTAINING PROTEIN"/>
    <property type="match status" value="1"/>
</dbReference>
<evidence type="ECO:0000313" key="1">
    <source>
        <dbReference type="EMBL" id="SHE61479.1"/>
    </source>
</evidence>
<evidence type="ECO:0008006" key="3">
    <source>
        <dbReference type="Google" id="ProtNLM"/>
    </source>
</evidence>
<accession>A0A1M4UXT6</accession>
<reference evidence="2" key="1">
    <citation type="submission" date="2016-11" db="EMBL/GenBank/DDBJ databases">
        <authorList>
            <person name="Varghese N."/>
            <person name="Submissions S."/>
        </authorList>
    </citation>
    <scope>NUCLEOTIDE SEQUENCE [LARGE SCALE GENOMIC DNA]</scope>
    <source>
        <strain evidence="2">DSM 10124</strain>
    </source>
</reference>
<dbReference type="Proteomes" id="UP000184423">
    <property type="component" value="Unassembled WGS sequence"/>
</dbReference>
<dbReference type="PANTHER" id="PTHR39341">
    <property type="entry name" value="BSL7085 PROTEIN"/>
    <property type="match status" value="1"/>
</dbReference>
<keyword evidence="2" id="KW-1185">Reference proteome</keyword>
<dbReference type="SUPFAM" id="SSF140683">
    <property type="entry name" value="SP0561-like"/>
    <property type="match status" value="1"/>
</dbReference>
<dbReference type="InterPro" id="IPR038062">
    <property type="entry name" value="ScdA-like_N_sf"/>
</dbReference>
<organism evidence="1 2">
    <name type="scientific">Caloramator proteoclasticus DSM 10124</name>
    <dbReference type="NCBI Taxonomy" id="1121262"/>
    <lineage>
        <taxon>Bacteria</taxon>
        <taxon>Bacillati</taxon>
        <taxon>Bacillota</taxon>
        <taxon>Clostridia</taxon>
        <taxon>Eubacteriales</taxon>
        <taxon>Clostridiaceae</taxon>
        <taxon>Caloramator</taxon>
    </lineage>
</organism>
<name>A0A1M4UXT6_9CLOT</name>
<dbReference type="Gene3D" id="1.10.3910.10">
    <property type="entry name" value="SP0561-like"/>
    <property type="match status" value="1"/>
</dbReference>
<dbReference type="AlphaFoldDB" id="A0A1M4UXT6"/>
<dbReference type="EMBL" id="FQVG01000009">
    <property type="protein sequence ID" value="SHE61479.1"/>
    <property type="molecule type" value="Genomic_DNA"/>
</dbReference>
<sequence length="67" mass="7799">MSIEKDMILLDIVEKYPETEDVFHMYDERAGVCIMCSHLFDSLESVTEKYGIELDEILNKLNRAINS</sequence>
<proteinExistence type="predicted"/>
<gene>
    <name evidence="1" type="ORF">SAMN02746091_00765</name>
</gene>
<dbReference type="InterPro" id="IPR023883">
    <property type="entry name" value="CHP03980_redox-disulphide"/>
</dbReference>